<sequence>MLANVSVLQSKLKLIDNSKAFQGFVIFVIIVSALSIGAHTYHLPSWMEKSLLALDVGITVFFAVEIVIRFLASDGPKKFFSNGWNIFDTLIVIGSLIPAGGAGILIARLLRIFRVLRLVSMIPELRMLVNALFKAIPRMGYIALLMFVIFYIYGAIGSMLFAHINDFLWGDVSVAMLTLFRVSTFESWTSVMYETMAVYPLSWIYYLSFIFLTAFVFLNMMVGAVLDVMTQETAAMRAEEEAEEVKKLAPLAESTDDDKPASAADVAELKAQISELKGMLMNSVQGAQSTQMTQKVG</sequence>
<gene>
    <name evidence="12" type="ORF">FM037_23355</name>
</gene>
<evidence type="ECO:0000256" key="4">
    <source>
        <dbReference type="ARBA" id="ARBA00022837"/>
    </source>
</evidence>
<keyword evidence="6 10" id="KW-1133">Transmembrane helix</keyword>
<evidence type="ECO:0000256" key="10">
    <source>
        <dbReference type="SAM" id="Phobius"/>
    </source>
</evidence>
<name>A0ABX5X2U0_9GAMM</name>
<dbReference type="SUPFAM" id="SSF81324">
    <property type="entry name" value="Voltage-gated potassium channels"/>
    <property type="match status" value="1"/>
</dbReference>
<proteinExistence type="predicted"/>
<dbReference type="Gene3D" id="1.20.120.350">
    <property type="entry name" value="Voltage-gated potassium channels. Chain C"/>
    <property type="match status" value="1"/>
</dbReference>
<evidence type="ECO:0000256" key="8">
    <source>
        <dbReference type="ARBA" id="ARBA00023136"/>
    </source>
</evidence>
<dbReference type="InterPro" id="IPR005821">
    <property type="entry name" value="Ion_trans_dom"/>
</dbReference>
<feature type="transmembrane region" description="Helical" evidence="10">
    <location>
        <begin position="141"/>
        <end position="164"/>
    </location>
</feature>
<evidence type="ECO:0000256" key="6">
    <source>
        <dbReference type="ARBA" id="ARBA00022989"/>
    </source>
</evidence>
<dbReference type="PRINTS" id="PR01433">
    <property type="entry name" value="POLYCYSTIN2"/>
</dbReference>
<evidence type="ECO:0000313" key="13">
    <source>
        <dbReference type="Proteomes" id="UP000315947"/>
    </source>
</evidence>
<feature type="domain" description="Ion transport" evidence="11">
    <location>
        <begin position="19"/>
        <end position="233"/>
    </location>
</feature>
<dbReference type="InterPro" id="IPR050599">
    <property type="entry name" value="VDCC_alpha-1_subunit"/>
</dbReference>
<evidence type="ECO:0000256" key="9">
    <source>
        <dbReference type="ARBA" id="ARBA00023303"/>
    </source>
</evidence>
<dbReference type="PANTHER" id="PTHR45628">
    <property type="entry name" value="VOLTAGE-DEPENDENT CALCIUM CHANNEL TYPE A SUBUNIT ALPHA-1"/>
    <property type="match status" value="1"/>
</dbReference>
<evidence type="ECO:0000256" key="3">
    <source>
        <dbReference type="ARBA" id="ARBA00022692"/>
    </source>
</evidence>
<feature type="transmembrane region" description="Helical" evidence="10">
    <location>
        <begin position="203"/>
        <end position="226"/>
    </location>
</feature>
<keyword evidence="13" id="KW-1185">Reference proteome</keyword>
<feature type="transmembrane region" description="Helical" evidence="10">
    <location>
        <begin position="51"/>
        <end position="72"/>
    </location>
</feature>
<keyword evidence="4" id="KW-0106">Calcium</keyword>
<feature type="transmembrane region" description="Helical" evidence="10">
    <location>
        <begin position="84"/>
        <end position="107"/>
    </location>
</feature>
<evidence type="ECO:0000256" key="2">
    <source>
        <dbReference type="ARBA" id="ARBA00022448"/>
    </source>
</evidence>
<keyword evidence="8 10" id="KW-0472">Membrane</keyword>
<keyword evidence="5" id="KW-0851">Voltage-gated channel</keyword>
<dbReference type="InterPro" id="IPR003915">
    <property type="entry name" value="PKD_2"/>
</dbReference>
<evidence type="ECO:0000256" key="5">
    <source>
        <dbReference type="ARBA" id="ARBA00022882"/>
    </source>
</evidence>
<keyword evidence="9" id="KW-0407">Ion channel</keyword>
<dbReference type="Proteomes" id="UP000315947">
    <property type="component" value="Chromosome"/>
</dbReference>
<feature type="transmembrane region" description="Helical" evidence="10">
    <location>
        <begin position="20"/>
        <end position="39"/>
    </location>
</feature>
<comment type="subcellular location">
    <subcellularLocation>
        <location evidence="1">Membrane</location>
        <topology evidence="1">Multi-pass membrane protein</topology>
    </subcellularLocation>
</comment>
<dbReference type="EMBL" id="CP041614">
    <property type="protein sequence ID" value="QDO85662.1"/>
    <property type="molecule type" value="Genomic_DNA"/>
</dbReference>
<dbReference type="InterPro" id="IPR027359">
    <property type="entry name" value="Volt_channel_dom_sf"/>
</dbReference>
<keyword evidence="7" id="KW-0406">Ion transport</keyword>
<keyword evidence="2" id="KW-0813">Transport</keyword>
<dbReference type="PANTHER" id="PTHR45628:SF22">
    <property type="entry name" value="VOLTAGE-DEPENDENT T-TYPE CALCIUM CHANNEL SUBUNIT ALPHA"/>
    <property type="match status" value="1"/>
</dbReference>
<keyword evidence="3 10" id="KW-0812">Transmembrane</keyword>
<dbReference type="Gene3D" id="1.10.287.70">
    <property type="match status" value="1"/>
</dbReference>
<protein>
    <submittedName>
        <fullName evidence="12">Ion transporter</fullName>
    </submittedName>
</protein>
<evidence type="ECO:0000256" key="7">
    <source>
        <dbReference type="ARBA" id="ARBA00023065"/>
    </source>
</evidence>
<organism evidence="12 13">
    <name type="scientific">Shewanella psychropiezotolerans</name>
    <dbReference type="NCBI Taxonomy" id="2593655"/>
    <lineage>
        <taxon>Bacteria</taxon>
        <taxon>Pseudomonadati</taxon>
        <taxon>Pseudomonadota</taxon>
        <taxon>Gammaproteobacteria</taxon>
        <taxon>Alteromonadales</taxon>
        <taxon>Shewanellaceae</taxon>
        <taxon>Shewanella</taxon>
    </lineage>
</organism>
<evidence type="ECO:0000313" key="12">
    <source>
        <dbReference type="EMBL" id="QDO85662.1"/>
    </source>
</evidence>
<reference evidence="12 13" key="1">
    <citation type="submission" date="2019-07" db="EMBL/GenBank/DDBJ databases">
        <title>Shewanella sp. YLB-06 whole genomic sequence.</title>
        <authorList>
            <person name="Yu L."/>
        </authorList>
    </citation>
    <scope>NUCLEOTIDE SEQUENCE [LARGE SCALE GENOMIC DNA]</scope>
    <source>
        <strain evidence="12 13">YLB-06</strain>
    </source>
</reference>
<dbReference type="RefSeq" id="WP_144047977.1">
    <property type="nucleotide sequence ID" value="NZ_CP041614.1"/>
</dbReference>
<evidence type="ECO:0000259" key="11">
    <source>
        <dbReference type="Pfam" id="PF00520"/>
    </source>
</evidence>
<accession>A0ABX5X2U0</accession>
<dbReference type="Pfam" id="PF00520">
    <property type="entry name" value="Ion_trans"/>
    <property type="match status" value="1"/>
</dbReference>
<evidence type="ECO:0000256" key="1">
    <source>
        <dbReference type="ARBA" id="ARBA00004141"/>
    </source>
</evidence>